<feature type="domain" description="C3H1-type" evidence="14">
    <location>
        <begin position="121"/>
        <end position="149"/>
    </location>
</feature>
<evidence type="ECO:0000313" key="16">
    <source>
        <dbReference type="Proteomes" id="UP000261580"/>
    </source>
</evidence>
<evidence type="ECO:0000259" key="14">
    <source>
        <dbReference type="PROSITE" id="PS50103"/>
    </source>
</evidence>
<feature type="zinc finger region" description="C3H1-type" evidence="12">
    <location>
        <begin position="121"/>
        <end position="149"/>
    </location>
</feature>
<dbReference type="FunFam" id="3.40.50.300:FF:000453">
    <property type="entry name" value="Probable helicase with zinc finger domain"/>
    <property type="match status" value="1"/>
</dbReference>
<evidence type="ECO:0000256" key="3">
    <source>
        <dbReference type="ARBA" id="ARBA00022723"/>
    </source>
</evidence>
<keyword evidence="10" id="KW-0539">Nucleus</keyword>
<evidence type="ECO:0000256" key="11">
    <source>
        <dbReference type="ARBA" id="ARBA00067789"/>
    </source>
</evidence>
<dbReference type="Pfam" id="PF00642">
    <property type="entry name" value="zf-CCCH"/>
    <property type="match status" value="1"/>
</dbReference>
<evidence type="ECO:0000256" key="12">
    <source>
        <dbReference type="PROSITE-ProRule" id="PRU00723"/>
    </source>
</evidence>
<comment type="subcellular location">
    <subcellularLocation>
        <location evidence="1">Nucleus</location>
    </subcellularLocation>
</comment>
<dbReference type="GO" id="GO:0005524">
    <property type="term" value="F:ATP binding"/>
    <property type="evidence" value="ECO:0007669"/>
    <property type="project" value="UniProtKB-KW"/>
</dbReference>
<keyword evidence="7" id="KW-0347">Helicase</keyword>
<dbReference type="FunFam" id="4.10.1000.10:FF:000009">
    <property type="entry name" value="probable helicase with zinc finger domain"/>
    <property type="match status" value="1"/>
</dbReference>
<reference evidence="15" key="1">
    <citation type="submission" date="2025-08" db="UniProtKB">
        <authorList>
            <consortium name="Ensembl"/>
        </authorList>
    </citation>
    <scope>IDENTIFICATION</scope>
</reference>
<dbReference type="GeneTree" id="ENSGT00940000156686"/>
<dbReference type="Pfam" id="PF13087">
    <property type="entry name" value="AAA_12"/>
    <property type="match status" value="1"/>
</dbReference>
<name>A0A3Q4GNX1_NEOBR</name>
<dbReference type="FunFam" id="3.40.50.300:FF:000419">
    <property type="entry name" value="Probable helicase with zinc finger domain"/>
    <property type="match status" value="1"/>
</dbReference>
<evidence type="ECO:0000256" key="7">
    <source>
        <dbReference type="ARBA" id="ARBA00022806"/>
    </source>
</evidence>
<dbReference type="OMA" id="ICICHEN"/>
<dbReference type="Pfam" id="PF13086">
    <property type="entry name" value="AAA_11"/>
    <property type="match status" value="2"/>
</dbReference>
<dbReference type="PROSITE" id="PS50103">
    <property type="entry name" value="ZF_C3H1"/>
    <property type="match status" value="1"/>
</dbReference>
<evidence type="ECO:0000256" key="1">
    <source>
        <dbReference type="ARBA" id="ARBA00004123"/>
    </source>
</evidence>
<evidence type="ECO:0000256" key="6">
    <source>
        <dbReference type="ARBA" id="ARBA00022801"/>
    </source>
</evidence>
<dbReference type="InterPro" id="IPR047187">
    <property type="entry name" value="SF1_C_Upf1"/>
</dbReference>
<keyword evidence="3 12" id="KW-0479">Metal-binding</keyword>
<dbReference type="InterPro" id="IPR041679">
    <property type="entry name" value="DNA2/NAM7-like_C"/>
</dbReference>
<organism evidence="15 16">
    <name type="scientific">Neolamprologus brichardi</name>
    <name type="common">Fairy cichlid</name>
    <name type="synonym">Lamprologus brichardi</name>
    <dbReference type="NCBI Taxonomy" id="32507"/>
    <lineage>
        <taxon>Eukaryota</taxon>
        <taxon>Metazoa</taxon>
        <taxon>Chordata</taxon>
        <taxon>Craniata</taxon>
        <taxon>Vertebrata</taxon>
        <taxon>Euteleostomi</taxon>
        <taxon>Actinopterygii</taxon>
        <taxon>Neopterygii</taxon>
        <taxon>Teleostei</taxon>
        <taxon>Neoteleostei</taxon>
        <taxon>Acanthomorphata</taxon>
        <taxon>Ovalentaria</taxon>
        <taxon>Cichlomorphae</taxon>
        <taxon>Cichliformes</taxon>
        <taxon>Cichlidae</taxon>
        <taxon>African cichlids</taxon>
        <taxon>Pseudocrenilabrinae</taxon>
        <taxon>Lamprologini</taxon>
        <taxon>Neolamprologus</taxon>
    </lineage>
</organism>
<feature type="compositionally biased region" description="Basic and acidic residues" evidence="13">
    <location>
        <begin position="1150"/>
        <end position="1162"/>
    </location>
</feature>
<dbReference type="Gene3D" id="3.40.50.300">
    <property type="entry name" value="P-loop containing nucleotide triphosphate hydrolases"/>
    <property type="match status" value="2"/>
</dbReference>
<evidence type="ECO:0000256" key="5">
    <source>
        <dbReference type="ARBA" id="ARBA00022771"/>
    </source>
</evidence>
<keyword evidence="5 12" id="KW-0863">Zinc-finger</keyword>
<evidence type="ECO:0000256" key="4">
    <source>
        <dbReference type="ARBA" id="ARBA00022741"/>
    </source>
</evidence>
<feature type="region of interest" description="Disordered" evidence="13">
    <location>
        <begin position="1005"/>
        <end position="1035"/>
    </location>
</feature>
<dbReference type="InterPro" id="IPR036855">
    <property type="entry name" value="Znf_CCCH_sf"/>
</dbReference>
<dbReference type="GO" id="GO:0043186">
    <property type="term" value="C:P granule"/>
    <property type="evidence" value="ECO:0007669"/>
    <property type="project" value="TreeGrafter"/>
</dbReference>
<dbReference type="GO" id="GO:0004386">
    <property type="term" value="F:helicase activity"/>
    <property type="evidence" value="ECO:0007669"/>
    <property type="project" value="UniProtKB-KW"/>
</dbReference>
<dbReference type="GO" id="GO:0005634">
    <property type="term" value="C:nucleus"/>
    <property type="evidence" value="ECO:0007669"/>
    <property type="project" value="UniProtKB-SubCell"/>
</dbReference>
<dbReference type="InterPro" id="IPR000571">
    <property type="entry name" value="Znf_CCCH"/>
</dbReference>
<dbReference type="SMART" id="SM00356">
    <property type="entry name" value="ZnF_C3H1"/>
    <property type="match status" value="1"/>
</dbReference>
<feature type="region of interest" description="Disordered" evidence="13">
    <location>
        <begin position="1048"/>
        <end position="1067"/>
    </location>
</feature>
<keyword evidence="8 12" id="KW-0862">Zinc</keyword>
<keyword evidence="6" id="KW-0378">Hydrolase</keyword>
<evidence type="ECO:0000313" key="15">
    <source>
        <dbReference type="Ensembl" id="ENSNBRP00000005067.1"/>
    </source>
</evidence>
<dbReference type="CDD" id="cd18077">
    <property type="entry name" value="DEXXQc_HELZ"/>
    <property type="match status" value="1"/>
</dbReference>
<feature type="region of interest" description="Disordered" evidence="13">
    <location>
        <begin position="1131"/>
        <end position="1218"/>
    </location>
</feature>
<evidence type="ECO:0000256" key="2">
    <source>
        <dbReference type="ARBA" id="ARBA00007913"/>
    </source>
</evidence>
<dbReference type="CDD" id="cd18808">
    <property type="entry name" value="SF1_C_Upf1"/>
    <property type="match status" value="1"/>
</dbReference>
<evidence type="ECO:0000256" key="8">
    <source>
        <dbReference type="ARBA" id="ARBA00022833"/>
    </source>
</evidence>
<evidence type="ECO:0000256" key="13">
    <source>
        <dbReference type="SAM" id="MobiDB-lite"/>
    </source>
</evidence>
<dbReference type="InterPro" id="IPR041677">
    <property type="entry name" value="DNA2/NAM7_AAA_11"/>
</dbReference>
<dbReference type="GO" id="GO:0016787">
    <property type="term" value="F:hydrolase activity"/>
    <property type="evidence" value="ECO:0007669"/>
    <property type="project" value="UniProtKB-KW"/>
</dbReference>
<proteinExistence type="inferred from homology"/>
<dbReference type="Proteomes" id="UP000261580">
    <property type="component" value="Unassembled WGS sequence"/>
</dbReference>
<comment type="similarity">
    <text evidence="2">Belongs to the DNA2/NAM7 helicase family.</text>
</comment>
<dbReference type="GO" id="GO:0005829">
    <property type="term" value="C:cytosol"/>
    <property type="evidence" value="ECO:0007669"/>
    <property type="project" value="TreeGrafter"/>
</dbReference>
<dbReference type="Bgee" id="ENSNBRG00000003933">
    <property type="expression patterns" value="Expressed in blood and 8 other cell types or tissues"/>
</dbReference>
<dbReference type="InterPro" id="IPR027417">
    <property type="entry name" value="P-loop_NTPase"/>
</dbReference>
<evidence type="ECO:0000256" key="9">
    <source>
        <dbReference type="ARBA" id="ARBA00022840"/>
    </source>
</evidence>
<dbReference type="InterPro" id="IPR049569">
    <property type="entry name" value="HELZ_DEAD-box_1"/>
</dbReference>
<accession>A0A3Q4GNX1</accession>
<dbReference type="InterPro" id="IPR045055">
    <property type="entry name" value="DNA2/NAM7-like"/>
</dbReference>
<protein>
    <recommendedName>
        <fullName evidence="11">Probable helicase with zinc finger domain</fullName>
    </recommendedName>
</protein>
<keyword evidence="16" id="KW-1185">Reference proteome</keyword>
<dbReference type="PANTHER" id="PTHR10887:SF365">
    <property type="entry name" value="HELICASE WITH ZINC FINGER DOMAIN-RELATED"/>
    <property type="match status" value="1"/>
</dbReference>
<evidence type="ECO:0000256" key="10">
    <source>
        <dbReference type="ARBA" id="ARBA00023242"/>
    </source>
</evidence>
<dbReference type="SUPFAM" id="SSF90229">
    <property type="entry name" value="CCCH zinc finger"/>
    <property type="match status" value="1"/>
</dbReference>
<dbReference type="PANTHER" id="PTHR10887">
    <property type="entry name" value="DNA2/NAM7 HELICASE FAMILY"/>
    <property type="match status" value="1"/>
</dbReference>
<keyword evidence="4" id="KW-0547">Nucleotide-binding</keyword>
<reference evidence="15" key="2">
    <citation type="submission" date="2025-09" db="UniProtKB">
        <authorList>
            <consortium name="Ensembl"/>
        </authorList>
    </citation>
    <scope>IDENTIFICATION</scope>
</reference>
<dbReference type="STRING" id="32507.ENSNBRP00000005067"/>
<sequence length="1332" mass="149741">MADRRAEKSCEEASRSLARREYEAAVSHSTDALVVLAPQPPSSSNPIPRALLYRIAAFLQLVRTRGDGSLQANLRSMLLDGSLQEVASILSKALYGDTVRLHIEVQDGWRFRPPPRGVTSSEEYTLCKRYLEQGLCRYGAQCTSAHSQEELMEWQKRYASRLIRLKQQQESKHFTENYMETLIEKWMNSLSPEKVLSDCLEGVNVETTSSLSVTVTTKKSSHSWVFSLLCKPPRKLYRIALLYDAHRPHFFITGVSAGERLQGVPKGCQEWTPGEETADNGLDHCVYKVAVGFSTEIFGTFRQTIVFDFGSEPVLMQRIMVDAASIEVGRSIYLFVPFTYFCFLNGLFRIKVCNPCLCLSHRFNIKVNLQLVTSFMLTGISVGAKYAQNGQLFARFKLNETLSEDTLAGRLVMTKVNSVLLLPLGREAINSQPPPGVKERVYEAVIEEKTKDYIFLRICKHCCEELGLLPDRELQVELQFQLNRLPLCEMHYALDRIKDNTILFPDVSLVPTIPWSPNRQWDEQLDPRLNAKQKEAILAITTPISVPLPPILIIGPYGTGKTFTLAQAVKHILRQDHSRVLICTHSNSAADLYIKDYLHPYFEAGNQHARPLRVYFRNRWVKTVHPVVQQYCLISSTQITFQMPTREDILRHRVVVVTLSTSQYLCQLDLEPGLFTHILLDEAAQAMECETIMPFALASKTTRIVLAGDHMQLSPFVYSEFARERNLHVSLLDRLYEHYPPEFPCRILLCENYRSHEAIINYTSELFYDGKLMASGKQPSHKDFYPLTFFTARGEDVQEKNSTAYYNNAEVFEIVERVEELRKKWPVAWGKLDEGSIGVVSPYADQVFRIRAELRKKRMPEVSVERVLNVQGKQFRVLFLSTVRTRHTCKHKQTAIKRKEQLVEDSTEDLDYGFLSNYKLLNTAITRAQSLVAVVGDPIALCSVGRCRKFWEHFISICHENSSLHGITFEQIKAQLEALELKKTYVLNPLAPEFIPRALRPLQGHHSSSQALHPHHHPHSQHAQPASNKQVQPNPAVLMGNPIRAFTPPLGGTPAGMGKSPSPVQRIDPHTGASILYVPAVYGGNMVMPMPLHLPWPGYQNRFAVDPRIMGHPAAMAYNFNLLQPPNRGSPIPYSGVAHPSPLGLAQPSPDKEPSDPIRNDLDSGQSRSLDSQTESLVGFPNPLLHRKDPSAAQRPLNFQLAPPSTPFPSNPISGRTFPQQYSVTRLPYRVSQPQHPGMAQQNQQQQQQLSPAYTGGSHNASFFSGPIPTHRPVQSPTLNGPDSGGVEEMSSSVRTPMGHPGGHHSGLSQHNRVSSFGDEGQDGNPGDGLGE</sequence>
<feature type="compositionally biased region" description="Polar residues" evidence="13">
    <location>
        <begin position="1163"/>
        <end position="1176"/>
    </location>
</feature>
<dbReference type="Gene3D" id="4.10.1000.10">
    <property type="entry name" value="Zinc finger, CCCH-type"/>
    <property type="match status" value="1"/>
</dbReference>
<dbReference type="SUPFAM" id="SSF52540">
    <property type="entry name" value="P-loop containing nucleoside triphosphate hydrolases"/>
    <property type="match status" value="1"/>
</dbReference>
<dbReference type="GO" id="GO:0008270">
    <property type="term" value="F:zinc ion binding"/>
    <property type="evidence" value="ECO:0007669"/>
    <property type="project" value="UniProtKB-KW"/>
</dbReference>
<dbReference type="Ensembl" id="ENSNBRT00000005221.1">
    <property type="protein sequence ID" value="ENSNBRP00000005067.1"/>
    <property type="gene ID" value="ENSNBRG00000003933.1"/>
</dbReference>
<keyword evidence="9" id="KW-0067">ATP-binding</keyword>
<dbReference type="GO" id="GO:0035194">
    <property type="term" value="P:regulatory ncRNA-mediated post-transcriptional gene silencing"/>
    <property type="evidence" value="ECO:0007669"/>
    <property type="project" value="TreeGrafter"/>
</dbReference>
<feature type="region of interest" description="Disordered" evidence="13">
    <location>
        <begin position="1232"/>
        <end position="1332"/>
    </location>
</feature>